<name>A0A8T1GI91_9STRA</name>
<comment type="caution">
    <text evidence="2">The sequence shown here is derived from an EMBL/GenBank/DDBJ whole genome shotgun (WGS) entry which is preliminary data.</text>
</comment>
<dbReference type="Proteomes" id="UP000697107">
    <property type="component" value="Unassembled WGS sequence"/>
</dbReference>
<protein>
    <submittedName>
        <fullName evidence="2">Uncharacterized protein</fullName>
    </submittedName>
</protein>
<proteinExistence type="predicted"/>
<gene>
    <name evidence="2" type="ORF">PC118_g3193</name>
</gene>
<organism evidence="2 3">
    <name type="scientific">Phytophthora cactorum</name>
    <dbReference type="NCBI Taxonomy" id="29920"/>
    <lineage>
        <taxon>Eukaryota</taxon>
        <taxon>Sar</taxon>
        <taxon>Stramenopiles</taxon>
        <taxon>Oomycota</taxon>
        <taxon>Peronosporomycetes</taxon>
        <taxon>Peronosporales</taxon>
        <taxon>Peronosporaceae</taxon>
        <taxon>Phytophthora</taxon>
    </lineage>
</organism>
<feature type="region of interest" description="Disordered" evidence="1">
    <location>
        <begin position="70"/>
        <end position="95"/>
    </location>
</feature>
<accession>A0A8T1GI91</accession>
<dbReference type="AlphaFoldDB" id="A0A8T1GI91"/>
<sequence length="169" mass="19081">MLFLNSFCSFHFQILTIRRTSEAMSRRGQRTWYSNYSANEQLLLRSVVETVMPFNRNMWEKTAQLNIAQRNHGWDEREEGSDEEKKTDDSAEGQGGPLEALELAVTTLHFETAVPETAAFEAPQQRCATTTDPSGLKEATLGAALSKPGRPWASPNLFRLSWHLQVGVH</sequence>
<evidence type="ECO:0000313" key="3">
    <source>
        <dbReference type="Proteomes" id="UP000697107"/>
    </source>
</evidence>
<dbReference type="EMBL" id="RCML01000053">
    <property type="protein sequence ID" value="KAG2994997.1"/>
    <property type="molecule type" value="Genomic_DNA"/>
</dbReference>
<evidence type="ECO:0000313" key="2">
    <source>
        <dbReference type="EMBL" id="KAG2994997.1"/>
    </source>
</evidence>
<reference evidence="2" key="1">
    <citation type="submission" date="2018-10" db="EMBL/GenBank/DDBJ databases">
        <title>Effector identification in a new, highly contiguous assembly of the strawberry crown rot pathogen Phytophthora cactorum.</title>
        <authorList>
            <person name="Armitage A.D."/>
            <person name="Nellist C.F."/>
            <person name="Bates H."/>
            <person name="Vickerstaff R.J."/>
            <person name="Harrison R.J."/>
        </authorList>
    </citation>
    <scope>NUCLEOTIDE SEQUENCE</scope>
    <source>
        <strain evidence="2">P415</strain>
    </source>
</reference>
<dbReference type="VEuPathDB" id="FungiDB:PC110_g16068"/>
<evidence type="ECO:0000256" key="1">
    <source>
        <dbReference type="SAM" id="MobiDB-lite"/>
    </source>
</evidence>